<dbReference type="InterPro" id="IPR001898">
    <property type="entry name" value="SLC13A/DASS"/>
</dbReference>
<keyword evidence="8" id="KW-1185">Reference proteome</keyword>
<evidence type="ECO:0000313" key="8">
    <source>
        <dbReference type="Proteomes" id="UP001139319"/>
    </source>
</evidence>
<evidence type="ECO:0000256" key="6">
    <source>
        <dbReference type="SAM" id="Phobius"/>
    </source>
</evidence>
<dbReference type="PROSITE" id="PS01271">
    <property type="entry name" value="NA_SULFATE"/>
    <property type="match status" value="1"/>
</dbReference>
<keyword evidence="2" id="KW-0813">Transport</keyword>
<dbReference type="InterPro" id="IPR031312">
    <property type="entry name" value="Na/sul_symport_CS"/>
</dbReference>
<dbReference type="PANTHER" id="PTHR10283:SF82">
    <property type="entry name" value="SOLUTE CARRIER FAMILY 13 MEMBER 2"/>
    <property type="match status" value="1"/>
</dbReference>
<evidence type="ECO:0000256" key="3">
    <source>
        <dbReference type="ARBA" id="ARBA00022692"/>
    </source>
</evidence>
<evidence type="ECO:0000256" key="1">
    <source>
        <dbReference type="ARBA" id="ARBA00004141"/>
    </source>
</evidence>
<feature type="transmembrane region" description="Helical" evidence="6">
    <location>
        <begin position="84"/>
        <end position="103"/>
    </location>
</feature>
<dbReference type="Proteomes" id="UP001139319">
    <property type="component" value="Unassembled WGS sequence"/>
</dbReference>
<comment type="subcellular location">
    <subcellularLocation>
        <location evidence="1">Membrane</location>
        <topology evidence="1">Multi-pass membrane protein</topology>
    </subcellularLocation>
</comment>
<feature type="transmembrane region" description="Helical" evidence="6">
    <location>
        <begin position="208"/>
        <end position="230"/>
    </location>
</feature>
<dbReference type="EMBL" id="JAMFTH010000002">
    <property type="protein sequence ID" value="MCP8899702.1"/>
    <property type="molecule type" value="Genomic_DNA"/>
</dbReference>
<evidence type="ECO:0000256" key="2">
    <source>
        <dbReference type="ARBA" id="ARBA00022448"/>
    </source>
</evidence>
<organism evidence="7 8">
    <name type="scientific">Gilvimarinus xylanilyticus</name>
    <dbReference type="NCBI Taxonomy" id="2944139"/>
    <lineage>
        <taxon>Bacteria</taxon>
        <taxon>Pseudomonadati</taxon>
        <taxon>Pseudomonadota</taxon>
        <taxon>Gammaproteobacteria</taxon>
        <taxon>Cellvibrionales</taxon>
        <taxon>Cellvibrionaceae</taxon>
        <taxon>Gilvimarinus</taxon>
    </lineage>
</organism>
<dbReference type="GO" id="GO:0015141">
    <property type="term" value="F:succinate transmembrane transporter activity"/>
    <property type="evidence" value="ECO:0007669"/>
    <property type="project" value="UniProtKB-ARBA"/>
</dbReference>
<evidence type="ECO:0000256" key="5">
    <source>
        <dbReference type="ARBA" id="ARBA00023136"/>
    </source>
</evidence>
<dbReference type="NCBIfam" id="TIGR00785">
    <property type="entry name" value="dass"/>
    <property type="match status" value="1"/>
</dbReference>
<dbReference type="PANTHER" id="PTHR10283">
    <property type="entry name" value="SOLUTE CARRIER FAMILY 13 MEMBER"/>
    <property type="match status" value="1"/>
</dbReference>
<dbReference type="GO" id="GO:0005886">
    <property type="term" value="C:plasma membrane"/>
    <property type="evidence" value="ECO:0007669"/>
    <property type="project" value="TreeGrafter"/>
</dbReference>
<gene>
    <name evidence="7" type="ORF">M6D89_10355</name>
</gene>
<feature type="transmembrane region" description="Helical" evidence="6">
    <location>
        <begin position="289"/>
        <end position="306"/>
    </location>
</feature>
<sequence length="467" mass="48855">MRTTTRLWAALLGAAAFMATFVLPPPGTLSVPAWQTAGLAAVMAIFWIAQVLPFAVTALLPLLAAPLLGLADLKTLGASYGHPLVFLFLGGFVLGLAMERWQLHRRIALMLLVYFGGSPRRQLGAFMLATALLSMWVSNTATAIMMLPIALSVIVQTPSDESPIAARRLLLGVAYAASIGGVATLIGTPPNALMAAYLEQEHNINLTFIGWMAMGLPLSATLLLLCWWWLGRDLNTQTKANTTASSAVLRTQLTELGAMSTMEKRVALVFVITALCWVLRPLLATWVPGLTDTSIALGAAIALHALPAGDGKGSALMDWEHSKTLPWGVLLLFGGGLALAQLMSSSGLAQALADMLQGAAGWPPLVLVLVVAGLIIFLTEITSNTATAAAFLPLLGALAVAVGLAPQTLVIPAAVAASCAFMMPVATPPNAIVFAAERLSVADMARAGLMINLLAWGCIGALGLWLL</sequence>
<keyword evidence="3 6" id="KW-0812">Transmembrane</keyword>
<evidence type="ECO:0000313" key="7">
    <source>
        <dbReference type="EMBL" id="MCP8899702.1"/>
    </source>
</evidence>
<feature type="transmembrane region" description="Helical" evidence="6">
    <location>
        <begin position="266"/>
        <end position="283"/>
    </location>
</feature>
<feature type="transmembrane region" description="Helical" evidence="6">
    <location>
        <begin position="361"/>
        <end position="379"/>
    </location>
</feature>
<accession>A0A9X2I6E6</accession>
<evidence type="ECO:0000256" key="4">
    <source>
        <dbReference type="ARBA" id="ARBA00022989"/>
    </source>
</evidence>
<reference evidence="7" key="1">
    <citation type="submission" date="2022-05" db="EMBL/GenBank/DDBJ databases">
        <authorList>
            <person name="Sun H.-N."/>
        </authorList>
    </citation>
    <scope>NUCLEOTIDE SEQUENCE</scope>
    <source>
        <strain evidence="7">HB14</strain>
    </source>
</reference>
<feature type="transmembrane region" description="Helical" evidence="6">
    <location>
        <begin position="411"/>
        <end position="435"/>
    </location>
</feature>
<dbReference type="Pfam" id="PF00939">
    <property type="entry name" value="Na_sulph_symp"/>
    <property type="match status" value="1"/>
</dbReference>
<proteinExistence type="predicted"/>
<dbReference type="AlphaFoldDB" id="A0A9X2I6E6"/>
<feature type="transmembrane region" description="Helical" evidence="6">
    <location>
        <begin position="40"/>
        <end position="63"/>
    </location>
</feature>
<feature type="transmembrane region" description="Helical" evidence="6">
    <location>
        <begin position="386"/>
        <end position="405"/>
    </location>
</feature>
<comment type="caution">
    <text evidence="7">The sequence shown here is derived from an EMBL/GenBank/DDBJ whole genome shotgun (WGS) entry which is preliminary data.</text>
</comment>
<keyword evidence="5 6" id="KW-0472">Membrane</keyword>
<name>A0A9X2I6E6_9GAMM</name>
<feature type="transmembrane region" description="Helical" evidence="6">
    <location>
        <begin position="327"/>
        <end position="349"/>
    </location>
</feature>
<keyword evidence="4 6" id="KW-1133">Transmembrane helix</keyword>
<feature type="transmembrane region" description="Helical" evidence="6">
    <location>
        <begin position="447"/>
        <end position="466"/>
    </location>
</feature>
<reference evidence="7" key="2">
    <citation type="submission" date="2023-01" db="EMBL/GenBank/DDBJ databases">
        <title>Gilvimarinus xylanilyticus HB14 isolated from Caulerpa lentillifera aquaculture base in Hainan, China.</title>
        <authorList>
            <person name="Zhang Y.-J."/>
        </authorList>
    </citation>
    <scope>NUCLEOTIDE SEQUENCE</scope>
    <source>
        <strain evidence="7">HB14</strain>
    </source>
</reference>
<feature type="transmembrane region" description="Helical" evidence="6">
    <location>
        <begin position="169"/>
        <end position="188"/>
    </location>
</feature>
<dbReference type="RefSeq" id="WP_253967989.1">
    <property type="nucleotide sequence ID" value="NZ_JAMFTH010000002.1"/>
</dbReference>
<protein>
    <submittedName>
        <fullName evidence="7">DASS family sodium-coupled anion symporter</fullName>
    </submittedName>
</protein>
<feature type="transmembrane region" description="Helical" evidence="6">
    <location>
        <begin position="123"/>
        <end position="149"/>
    </location>
</feature>